<evidence type="ECO:0000256" key="10">
    <source>
        <dbReference type="HAMAP-Rule" id="MF_00952"/>
    </source>
</evidence>
<feature type="site" description="Interaction with DNA" evidence="10">
    <location>
        <position position="141"/>
    </location>
</feature>
<comment type="function">
    <text evidence="10">Releases the supercoiling and torsional tension of DNA, which is introduced during the DNA replication and transcription, by transiently cleaving and rejoining one strand of the DNA duplex. Introduces a single-strand break via transesterification at a target site in duplex DNA. The scissile phosphodiester is attacked by the catalytic tyrosine of the enzyme, resulting in the formation of a DNA-(5'-phosphotyrosyl)-enzyme intermediate and the expulsion of a 3'-OH DNA strand. The free DNA strand then undergoes passage around the unbroken strand, thus removing DNA supercoils. Finally, in the religation step, the DNA 3'-OH attacks the covalent intermediate to expel the active-site tyrosine and restore the DNA phosphodiester backbone.</text>
</comment>
<dbReference type="SUPFAM" id="SSF56712">
    <property type="entry name" value="Prokaryotic type I DNA topoisomerase"/>
    <property type="match status" value="1"/>
</dbReference>
<dbReference type="EC" id="5.6.2.1" evidence="10"/>
<feature type="region of interest" description="Interaction with DNA" evidence="10">
    <location>
        <begin position="163"/>
        <end position="168"/>
    </location>
</feature>
<accession>A0A660HMM4</accession>
<dbReference type="GO" id="GO:0005694">
    <property type="term" value="C:chromosome"/>
    <property type="evidence" value="ECO:0007669"/>
    <property type="project" value="InterPro"/>
</dbReference>
<dbReference type="Proteomes" id="UP000272462">
    <property type="component" value="Chromosome"/>
</dbReference>
<protein>
    <recommendedName>
        <fullName evidence="10">DNA topoisomerase 1</fullName>
        <ecNumber evidence="10">5.6.2.1</ecNumber>
    </recommendedName>
    <alternativeName>
        <fullName evidence="10">DNA topoisomerase I</fullName>
    </alternativeName>
</protein>
<comment type="similarity">
    <text evidence="2 10">Belongs to the type IA topoisomerase family.</text>
</comment>
<dbReference type="Gene3D" id="3.30.65.10">
    <property type="entry name" value="Bacterial Topoisomerase I, domain 1"/>
    <property type="match status" value="2"/>
</dbReference>
<dbReference type="InterPro" id="IPR023405">
    <property type="entry name" value="Topo_IA_core_domain"/>
</dbReference>
<sequence length="650" mass="74912">MEKKVVILESPSKAKTISSYLGDDFLVLSSKGHIRDLALSGSGRLGVDIKNNFHPDYIIIDKQQQTVQDLIRKTKNKKVFLAMDPDREGEAIAWHLSQVLNLDKKDKNRILFNEITKSVIQKAFTVPSVINEKLVDSQETRRILDRIIGFKLSGLVKKVNAKSAGRVQSVALKLIVGLEEERKKFVPEEYNLIRVHFDNFQANLVIIPKDHKIKEEEAFQIFNKIKDKKFLLESIQNKKVIKKPPKPFITSTLQQDAFQNLSMGAKNTMITAQKLYEGVEIDNLRVGLITYMRTDSFRISDEFSTTIQSFIKKQYGKEFLGSAQTSKYNKNKNISDAHEAIRVTDITRTPDSLTKYLTKYEFYLYNMIYERTLASFMSEAVINKNQFCFKVDKYNFLAEANEMVFEGYYKALQTSFKNVFLPLLEINKEYSYKEIEIIKKMTTPPSRFTEASLIKELEHLKIGRPSTYASIIEILKKRSYVIIDDKKMVCTELGVLTKETLDKFFSSIINVEYTAQMEKKLDEISSGKVDKLNLLKEFYNDFIELYDMANQKIEKPKPIVTEEKCDLCGSFLVKRQGKYGDFLGCGAYPKCKKIISLKTKKEEVVETEEKCDLCGAFLVKRKGRYGDFLGCSSYPKCKKIVSLNQNLKKR</sequence>
<evidence type="ECO:0000256" key="7">
    <source>
        <dbReference type="ARBA" id="ARBA00023029"/>
    </source>
</evidence>
<dbReference type="SMART" id="SM00493">
    <property type="entry name" value="TOPRIM"/>
    <property type="match status" value="1"/>
</dbReference>
<keyword evidence="5" id="KW-0862">Zinc</keyword>
<evidence type="ECO:0000256" key="2">
    <source>
        <dbReference type="ARBA" id="ARBA00009446"/>
    </source>
</evidence>
<evidence type="ECO:0000259" key="11">
    <source>
        <dbReference type="PROSITE" id="PS50880"/>
    </source>
</evidence>
<dbReference type="AlphaFoldDB" id="A0A660HMM4"/>
<dbReference type="PANTHER" id="PTHR42785:SF1">
    <property type="entry name" value="DNA TOPOISOMERASE"/>
    <property type="match status" value="1"/>
</dbReference>
<dbReference type="InterPro" id="IPR013826">
    <property type="entry name" value="Topo_IA_cen_sub3"/>
</dbReference>
<dbReference type="InterPro" id="IPR013498">
    <property type="entry name" value="Topo_IA_Znf"/>
</dbReference>
<feature type="active site" description="O-(5'-phospho-DNA)-tyrosine intermediate" evidence="10">
    <location>
        <position position="291"/>
    </location>
</feature>
<dbReference type="Pfam" id="PF01751">
    <property type="entry name" value="Toprim"/>
    <property type="match status" value="1"/>
</dbReference>
<gene>
    <name evidence="10" type="primary">topA</name>
    <name evidence="13" type="ORF">CWO85_01920</name>
</gene>
<dbReference type="SMART" id="SM00436">
    <property type="entry name" value="TOP1Bc"/>
    <property type="match status" value="1"/>
</dbReference>
<keyword evidence="3" id="KW-0479">Metal-binding</keyword>
<dbReference type="Pfam" id="PF01396">
    <property type="entry name" value="Zn_ribbon_Top1"/>
    <property type="match status" value="2"/>
</dbReference>
<dbReference type="SMART" id="SM00437">
    <property type="entry name" value="TOP1Ac"/>
    <property type="match status" value="1"/>
</dbReference>
<dbReference type="GO" id="GO:0006265">
    <property type="term" value="P:DNA topological change"/>
    <property type="evidence" value="ECO:0007669"/>
    <property type="project" value="UniProtKB-UniRule"/>
</dbReference>
<dbReference type="PRINTS" id="PR00417">
    <property type="entry name" value="PRTPISMRASEI"/>
</dbReference>
<evidence type="ECO:0000256" key="6">
    <source>
        <dbReference type="ARBA" id="ARBA00022842"/>
    </source>
</evidence>
<dbReference type="RefSeq" id="WP_121464005.1">
    <property type="nucleotide sequence ID" value="NZ_CP025121.1"/>
</dbReference>
<dbReference type="GO" id="GO:0008270">
    <property type="term" value="F:zinc ion binding"/>
    <property type="evidence" value="ECO:0007669"/>
    <property type="project" value="UniProtKB-KW"/>
</dbReference>
<dbReference type="InterPro" id="IPR003601">
    <property type="entry name" value="Topo_IA_2"/>
</dbReference>
<organism evidence="13 14">
    <name type="scientific">Ziziphus jujuba witches'-broom phytoplasma</name>
    <dbReference type="NCBI Taxonomy" id="135727"/>
    <lineage>
        <taxon>Bacteria</taxon>
        <taxon>Bacillati</taxon>
        <taxon>Mycoplasmatota</taxon>
        <taxon>Mollicutes</taxon>
        <taxon>Acholeplasmatales</taxon>
        <taxon>Acholeplasmataceae</taxon>
        <taxon>Candidatus Phytoplasma</taxon>
        <taxon>16SrV (Elm yellows group)</taxon>
    </lineage>
</organism>
<feature type="domain" description="Topo IA-type catalytic" evidence="12">
    <location>
        <begin position="131"/>
        <end position="546"/>
    </location>
</feature>
<dbReference type="PANTHER" id="PTHR42785">
    <property type="entry name" value="DNA TOPOISOMERASE, TYPE IA, CORE"/>
    <property type="match status" value="1"/>
</dbReference>
<dbReference type="PROSITE" id="PS52039">
    <property type="entry name" value="TOPO_IA_2"/>
    <property type="match status" value="1"/>
</dbReference>
<evidence type="ECO:0000256" key="4">
    <source>
        <dbReference type="ARBA" id="ARBA00022771"/>
    </source>
</evidence>
<dbReference type="PROSITE" id="PS00396">
    <property type="entry name" value="TOPO_IA_1"/>
    <property type="match status" value="1"/>
</dbReference>
<dbReference type="InterPro" id="IPR000380">
    <property type="entry name" value="Topo_IA"/>
</dbReference>
<comment type="caution">
    <text evidence="10">Lacks conserved residue(s) required for the propagation of feature annotation.</text>
</comment>
<keyword evidence="6" id="KW-0460">Magnesium</keyword>
<dbReference type="OrthoDB" id="9804262at2"/>
<dbReference type="InterPro" id="IPR013825">
    <property type="entry name" value="Topo_IA_cen_sub2"/>
</dbReference>
<dbReference type="InterPro" id="IPR005733">
    <property type="entry name" value="TopoI_bac-type"/>
</dbReference>
<dbReference type="EMBL" id="CP025121">
    <property type="protein sequence ID" value="AYJ01278.1"/>
    <property type="molecule type" value="Genomic_DNA"/>
</dbReference>
<evidence type="ECO:0000256" key="3">
    <source>
        <dbReference type="ARBA" id="ARBA00022723"/>
    </source>
</evidence>
<evidence type="ECO:0000256" key="8">
    <source>
        <dbReference type="ARBA" id="ARBA00023125"/>
    </source>
</evidence>
<evidence type="ECO:0000256" key="5">
    <source>
        <dbReference type="ARBA" id="ARBA00022833"/>
    </source>
</evidence>
<dbReference type="Gene3D" id="2.70.20.10">
    <property type="entry name" value="Topoisomerase I, domain 3"/>
    <property type="match status" value="1"/>
</dbReference>
<evidence type="ECO:0000313" key="13">
    <source>
        <dbReference type="EMBL" id="AYJ01278.1"/>
    </source>
</evidence>
<keyword evidence="9 10" id="KW-0413">Isomerase</keyword>
<feature type="site" description="Interaction with DNA" evidence="10">
    <location>
        <position position="33"/>
    </location>
</feature>
<dbReference type="InterPro" id="IPR003602">
    <property type="entry name" value="Topo_IA_DNA-bd_dom"/>
</dbReference>
<name>A0A660HMM4_ZIZJU</name>
<evidence type="ECO:0000313" key="14">
    <source>
        <dbReference type="Proteomes" id="UP000272462"/>
    </source>
</evidence>
<evidence type="ECO:0000256" key="1">
    <source>
        <dbReference type="ARBA" id="ARBA00000213"/>
    </source>
</evidence>
<evidence type="ECO:0000256" key="9">
    <source>
        <dbReference type="ARBA" id="ARBA00023235"/>
    </source>
</evidence>
<keyword evidence="14" id="KW-1185">Reference proteome</keyword>
<feature type="site" description="Interaction with DNA" evidence="10">
    <location>
        <position position="145"/>
    </location>
</feature>
<feature type="site" description="Interaction with DNA" evidence="10">
    <location>
        <position position="142"/>
    </location>
</feature>
<dbReference type="PROSITE" id="PS50880">
    <property type="entry name" value="TOPRIM"/>
    <property type="match status" value="1"/>
</dbReference>
<reference evidence="13 14" key="1">
    <citation type="journal article" date="2018" name="BMC Genomics">
        <title>Comparative genome analysis of jujube witches'-broom Phytoplasma, an obligate pathogen that causes jujube witches'-broom disease.</title>
        <authorList>
            <person name="Wang J."/>
            <person name="Song L."/>
            <person name="Jiao Q."/>
            <person name="Yang S."/>
            <person name="Gao R."/>
            <person name="Lu X."/>
            <person name="Zhou G."/>
        </authorList>
    </citation>
    <scope>NUCLEOTIDE SEQUENCE [LARGE SCALE GENOMIC DNA]</scope>
    <source>
        <strain evidence="13">Jwb-nky</strain>
    </source>
</reference>
<dbReference type="InterPro" id="IPR006171">
    <property type="entry name" value="TOPRIM_dom"/>
</dbReference>
<dbReference type="GO" id="GO:0003677">
    <property type="term" value="F:DNA binding"/>
    <property type="evidence" value="ECO:0007669"/>
    <property type="project" value="UniProtKB-KW"/>
</dbReference>
<proteinExistence type="inferred from homology"/>
<dbReference type="InterPro" id="IPR028612">
    <property type="entry name" value="Topoisom_1_IA"/>
</dbReference>
<feature type="domain" description="Toprim" evidence="11">
    <location>
        <begin position="3"/>
        <end position="115"/>
    </location>
</feature>
<dbReference type="Pfam" id="PF01131">
    <property type="entry name" value="Topoisom_bac"/>
    <property type="match status" value="1"/>
</dbReference>
<dbReference type="Gene3D" id="1.10.460.10">
    <property type="entry name" value="Topoisomerase I, domain 2"/>
    <property type="match status" value="1"/>
</dbReference>
<dbReference type="Gene3D" id="3.40.50.140">
    <property type="match status" value="1"/>
</dbReference>
<comment type="subunit">
    <text evidence="10">Monomer.</text>
</comment>
<dbReference type="HAMAP" id="MF_00952">
    <property type="entry name" value="Topoisom_1_prok"/>
    <property type="match status" value="1"/>
</dbReference>
<dbReference type="InterPro" id="IPR023406">
    <property type="entry name" value="Topo_IA_AS"/>
</dbReference>
<dbReference type="NCBIfam" id="TIGR01051">
    <property type="entry name" value="topA_bact"/>
    <property type="match status" value="1"/>
</dbReference>
<dbReference type="InterPro" id="IPR013497">
    <property type="entry name" value="Topo_IA_cen"/>
</dbReference>
<keyword evidence="7 10" id="KW-0799">Topoisomerase</keyword>
<keyword evidence="4" id="KW-0863">Zinc-finger</keyword>
<comment type="catalytic activity">
    <reaction evidence="1 10">
        <text>ATP-independent breakage of single-stranded DNA, followed by passage and rejoining.</text>
        <dbReference type="EC" id="5.6.2.1"/>
    </reaction>
</comment>
<dbReference type="Gene3D" id="1.10.290.10">
    <property type="entry name" value="Topoisomerase I, domain 4"/>
    <property type="match status" value="1"/>
</dbReference>
<keyword evidence="8 10" id="KW-0238">DNA-binding</keyword>
<feature type="site" description="Interaction with DNA" evidence="10">
    <location>
        <position position="293"/>
    </location>
</feature>
<dbReference type="InterPro" id="IPR013824">
    <property type="entry name" value="Topo_IA_cen_sub1"/>
</dbReference>
<dbReference type="KEGG" id="pzi:CWO85_01920"/>
<dbReference type="GO" id="GO:0003917">
    <property type="term" value="F:DNA topoisomerase type I (single strand cut, ATP-independent) activity"/>
    <property type="evidence" value="ECO:0007669"/>
    <property type="project" value="UniProtKB-UniRule"/>
</dbReference>
<dbReference type="SUPFAM" id="SSF57783">
    <property type="entry name" value="Zinc beta-ribbon"/>
    <property type="match status" value="2"/>
</dbReference>
<dbReference type="CDD" id="cd00186">
    <property type="entry name" value="TOP1Ac"/>
    <property type="match status" value="1"/>
</dbReference>
<evidence type="ECO:0000259" key="12">
    <source>
        <dbReference type="PROSITE" id="PS52039"/>
    </source>
</evidence>
<feature type="site" description="Interaction with DNA" evidence="10">
    <location>
        <position position="478"/>
    </location>
</feature>